<dbReference type="RefSeq" id="WP_093921495.1">
    <property type="nucleotide sequence ID" value="NZ_FONW01000015.1"/>
</dbReference>
<dbReference type="Gene3D" id="1.10.150.20">
    <property type="entry name" value="5' to 3' exonuclease, C-terminal subdomain"/>
    <property type="match status" value="1"/>
</dbReference>
<feature type="domain" description="TfoX C-terminal" evidence="1">
    <location>
        <begin position="2"/>
        <end position="78"/>
    </location>
</feature>
<accession>A0A1I2LH77</accession>
<organism evidence="2 3">
    <name type="scientific">Sunxiuqinia elliptica</name>
    <dbReference type="NCBI Taxonomy" id="655355"/>
    <lineage>
        <taxon>Bacteria</taxon>
        <taxon>Pseudomonadati</taxon>
        <taxon>Bacteroidota</taxon>
        <taxon>Bacteroidia</taxon>
        <taxon>Marinilabiliales</taxon>
        <taxon>Prolixibacteraceae</taxon>
        <taxon>Sunxiuqinia</taxon>
    </lineage>
</organism>
<dbReference type="EMBL" id="FONW01000015">
    <property type="protein sequence ID" value="SFF76481.1"/>
    <property type="molecule type" value="Genomic_DNA"/>
</dbReference>
<proteinExistence type="predicted"/>
<keyword evidence="3" id="KW-1185">Reference proteome</keyword>
<reference evidence="2 3" key="1">
    <citation type="submission" date="2016-10" db="EMBL/GenBank/DDBJ databases">
        <authorList>
            <person name="de Groot N.N."/>
        </authorList>
    </citation>
    <scope>NUCLEOTIDE SEQUENCE [LARGE SCALE GENOMIC DNA]</scope>
    <source>
        <strain evidence="2 3">CGMCC 1.9156</strain>
    </source>
</reference>
<dbReference type="InterPro" id="IPR007077">
    <property type="entry name" value="TfoX_C"/>
</dbReference>
<evidence type="ECO:0000259" key="1">
    <source>
        <dbReference type="Pfam" id="PF04994"/>
    </source>
</evidence>
<dbReference type="InterPro" id="IPR047525">
    <property type="entry name" value="TfoX-like"/>
</dbReference>
<dbReference type="PANTHER" id="PTHR36121:SF1">
    <property type="entry name" value="PROTEIN SXY"/>
    <property type="match status" value="1"/>
</dbReference>
<dbReference type="Proteomes" id="UP000198964">
    <property type="component" value="Unassembled WGS sequence"/>
</dbReference>
<dbReference type="PANTHER" id="PTHR36121">
    <property type="entry name" value="PROTEIN SXY"/>
    <property type="match status" value="1"/>
</dbReference>
<sequence length="93" mass="10531">MEQLAQLPNLGKTIVNKLHEAGIDTPDELKSLGAEQAFIRLKTIDTTACFSMLCALEGAIQEIRWHQLSADRKRELKAFFTTFSNQQYSHPKP</sequence>
<gene>
    <name evidence="2" type="ORF">SAMN05216283_11563</name>
</gene>
<name>A0A1I2LH77_9BACT</name>
<dbReference type="STRING" id="655355.SAMN05216283_11563"/>
<evidence type="ECO:0000313" key="2">
    <source>
        <dbReference type="EMBL" id="SFF76481.1"/>
    </source>
</evidence>
<protein>
    <submittedName>
        <fullName evidence="2">DNA transformation protein</fullName>
    </submittedName>
</protein>
<dbReference type="Pfam" id="PF04994">
    <property type="entry name" value="TfoX_C"/>
    <property type="match status" value="1"/>
</dbReference>
<dbReference type="AlphaFoldDB" id="A0A1I2LH77"/>
<evidence type="ECO:0000313" key="3">
    <source>
        <dbReference type="Proteomes" id="UP000198964"/>
    </source>
</evidence>